<dbReference type="EMBL" id="GECZ01027569">
    <property type="protein sequence ID" value="JAS42200.1"/>
    <property type="molecule type" value="Transcribed_RNA"/>
</dbReference>
<feature type="coiled-coil region" evidence="8">
    <location>
        <begin position="285"/>
        <end position="312"/>
    </location>
</feature>
<evidence type="ECO:0000256" key="2">
    <source>
        <dbReference type="ARBA" id="ARBA00004300"/>
    </source>
</evidence>
<protein>
    <submittedName>
        <fullName evidence="10">Uncharacterized protein</fullName>
    </submittedName>
</protein>
<accession>A0A1B6EWD5</accession>
<keyword evidence="6" id="KW-0206">Cytoskeleton</keyword>
<dbReference type="GO" id="GO:0097711">
    <property type="term" value="P:ciliary basal body-plasma membrane docking"/>
    <property type="evidence" value="ECO:0007669"/>
    <property type="project" value="TreeGrafter"/>
</dbReference>
<sequence length="459" mass="53031">FRERMSGDVQSPEAQDFKGSQIVINQEPGKENGYFTKLEQDLSNLMKKLSETELSMAEQKEIYESDKESWQNVRAGLQNEVDTLTEKVAVLSAEVKEYSENWKTLEEDPDTLKSSLAKATIRLAAVCAENEKLKRKCSLLQELDLQARNSRDMLQEELATVQNSLVHKIEELKQEKNKLEADFQILKNIHAECFPYNELEELRQELNKLTVKHRELLANKTMTDQMNSKLINQLREEISQYQESNSIITKSEDTNQMPDKQESLISNKQTEELSKDMKSHSEKMYKLVKDQLRESEDHCRELEKQLAALVQQNLTSQLAEAELRDQLVDSVPHSRFLDLKTQLTNSEKLIVELKAESIRLQESVVQAESQVKDMEQLRHCHGYQHDALQRQVLELTASSEDKLTIGRLTRELLRAQESELASADQVKELKDKIGKLENLCSQQETKMKTLQDHHCSEKT</sequence>
<evidence type="ECO:0000256" key="6">
    <source>
        <dbReference type="ARBA" id="ARBA00023212"/>
    </source>
</evidence>
<feature type="coiled-coil region" evidence="8">
    <location>
        <begin position="162"/>
        <end position="251"/>
    </location>
</feature>
<dbReference type="GO" id="GO:1905349">
    <property type="term" value="P:ciliary transition zone assembly"/>
    <property type="evidence" value="ECO:0007669"/>
    <property type="project" value="TreeGrafter"/>
</dbReference>
<keyword evidence="4" id="KW-0970">Cilium biogenesis/degradation</keyword>
<dbReference type="GO" id="GO:0035869">
    <property type="term" value="C:ciliary transition zone"/>
    <property type="evidence" value="ECO:0007669"/>
    <property type="project" value="TreeGrafter"/>
</dbReference>
<keyword evidence="7" id="KW-0966">Cell projection</keyword>
<evidence type="ECO:0000256" key="5">
    <source>
        <dbReference type="ARBA" id="ARBA00023054"/>
    </source>
</evidence>
<feature type="region of interest" description="Disordered" evidence="9">
    <location>
        <begin position="1"/>
        <end position="20"/>
    </location>
</feature>
<keyword evidence="5 8" id="KW-0175">Coiled coil</keyword>
<feature type="non-terminal residue" evidence="10">
    <location>
        <position position="1"/>
    </location>
</feature>
<dbReference type="GO" id="GO:1905515">
    <property type="term" value="P:non-motile cilium assembly"/>
    <property type="evidence" value="ECO:0007669"/>
    <property type="project" value="TreeGrafter"/>
</dbReference>
<evidence type="ECO:0000256" key="3">
    <source>
        <dbReference type="ARBA" id="ARBA00022490"/>
    </source>
</evidence>
<evidence type="ECO:0000313" key="10">
    <source>
        <dbReference type="EMBL" id="JAS42200.1"/>
    </source>
</evidence>
<reference evidence="10" key="1">
    <citation type="submission" date="2015-11" db="EMBL/GenBank/DDBJ databases">
        <title>De novo transcriptome assembly of four potential Pierce s Disease insect vectors from Arizona vineyards.</title>
        <authorList>
            <person name="Tassone E.E."/>
        </authorList>
    </citation>
    <scope>NUCLEOTIDE SEQUENCE</scope>
</reference>
<evidence type="ECO:0000256" key="9">
    <source>
        <dbReference type="SAM" id="MobiDB-lite"/>
    </source>
</evidence>
<evidence type="ECO:0000256" key="7">
    <source>
        <dbReference type="ARBA" id="ARBA00023273"/>
    </source>
</evidence>
<comment type="subcellular location">
    <subcellularLocation>
        <location evidence="1">Cytoplasm</location>
        <location evidence="1">Cytoskeleton</location>
        <location evidence="1">Cilium basal body</location>
    </subcellularLocation>
    <subcellularLocation>
        <location evidence="2">Cytoplasm</location>
        <location evidence="2">Cytoskeleton</location>
        <location evidence="2">Microtubule organizing center</location>
        <location evidence="2">Centrosome</location>
    </subcellularLocation>
</comment>
<dbReference type="PANTHER" id="PTHR18879:SF20">
    <property type="entry name" value="CENTROSOMAL PROTEIN OF 290 KDA"/>
    <property type="match status" value="1"/>
</dbReference>
<dbReference type="PANTHER" id="PTHR18879">
    <property type="entry name" value="CENTROSOMAL PROTEIN OF 290 KDA"/>
    <property type="match status" value="1"/>
</dbReference>
<evidence type="ECO:0000256" key="4">
    <source>
        <dbReference type="ARBA" id="ARBA00022794"/>
    </source>
</evidence>
<gene>
    <name evidence="10" type="ORF">g.5101</name>
</gene>
<feature type="coiled-coil region" evidence="8">
    <location>
        <begin position="35"/>
        <end position="136"/>
    </location>
</feature>
<evidence type="ECO:0000256" key="8">
    <source>
        <dbReference type="SAM" id="Coils"/>
    </source>
</evidence>
<proteinExistence type="predicted"/>
<keyword evidence="3" id="KW-0963">Cytoplasm</keyword>
<name>A0A1B6EWD5_9HEMI</name>
<organism evidence="10">
    <name type="scientific">Cuerna arida</name>
    <dbReference type="NCBI Taxonomy" id="1464854"/>
    <lineage>
        <taxon>Eukaryota</taxon>
        <taxon>Metazoa</taxon>
        <taxon>Ecdysozoa</taxon>
        <taxon>Arthropoda</taxon>
        <taxon>Hexapoda</taxon>
        <taxon>Insecta</taxon>
        <taxon>Pterygota</taxon>
        <taxon>Neoptera</taxon>
        <taxon>Paraneoptera</taxon>
        <taxon>Hemiptera</taxon>
        <taxon>Auchenorrhyncha</taxon>
        <taxon>Membracoidea</taxon>
        <taxon>Cicadellidae</taxon>
        <taxon>Cicadellinae</taxon>
        <taxon>Proconiini</taxon>
        <taxon>Cuerna</taxon>
    </lineage>
</organism>
<evidence type="ECO:0000256" key="1">
    <source>
        <dbReference type="ARBA" id="ARBA00004120"/>
    </source>
</evidence>
<dbReference type="AlphaFoldDB" id="A0A1B6EWD5"/>
<feature type="coiled-coil region" evidence="8">
    <location>
        <begin position="350"/>
        <end position="377"/>
    </location>
</feature>
<dbReference type="GO" id="GO:0034451">
    <property type="term" value="C:centriolar satellite"/>
    <property type="evidence" value="ECO:0007669"/>
    <property type="project" value="TreeGrafter"/>
</dbReference>
<feature type="non-terminal residue" evidence="10">
    <location>
        <position position="459"/>
    </location>
</feature>
<dbReference type="InterPro" id="IPR026201">
    <property type="entry name" value="Cep290"/>
</dbReference>
<feature type="coiled-coil region" evidence="8">
    <location>
        <begin position="426"/>
        <end position="453"/>
    </location>
</feature>